<dbReference type="VEuPathDB" id="PiroplasmaDB:BBBOND_0304700"/>
<dbReference type="Gene3D" id="1.25.10.10">
    <property type="entry name" value="Leucine-rich Repeat Variant"/>
    <property type="match status" value="3"/>
</dbReference>
<dbReference type="PANTHER" id="PTHR13102">
    <property type="entry name" value="NUCLEOLAR PROTEIN 9"/>
    <property type="match status" value="1"/>
</dbReference>
<dbReference type="GO" id="GO:0005730">
    <property type="term" value="C:nucleolus"/>
    <property type="evidence" value="ECO:0007669"/>
    <property type="project" value="TreeGrafter"/>
</dbReference>
<dbReference type="GeneID" id="24565108"/>
<feature type="region of interest" description="Disordered" evidence="3">
    <location>
        <begin position="355"/>
        <end position="400"/>
    </location>
</feature>
<dbReference type="SUPFAM" id="SSF48371">
    <property type="entry name" value="ARM repeat"/>
    <property type="match status" value="2"/>
</dbReference>
<dbReference type="RefSeq" id="XP_012768753.1">
    <property type="nucleotide sequence ID" value="XM_012913299.1"/>
</dbReference>
<dbReference type="PANTHER" id="PTHR13102:SF0">
    <property type="entry name" value="NUCLEOLAR PROTEIN 9"/>
    <property type="match status" value="1"/>
</dbReference>
<dbReference type="InterPro" id="IPR040000">
    <property type="entry name" value="NOP9"/>
</dbReference>
<organism evidence="4 5">
    <name type="scientific">Babesia bigemina</name>
    <dbReference type="NCBI Taxonomy" id="5866"/>
    <lineage>
        <taxon>Eukaryota</taxon>
        <taxon>Sar</taxon>
        <taxon>Alveolata</taxon>
        <taxon>Apicomplexa</taxon>
        <taxon>Aconoidasida</taxon>
        <taxon>Piroplasmida</taxon>
        <taxon>Babesiidae</taxon>
        <taxon>Babesia</taxon>
    </lineage>
</organism>
<dbReference type="GO" id="GO:0003723">
    <property type="term" value="F:RNA binding"/>
    <property type="evidence" value="ECO:0007669"/>
    <property type="project" value="InterPro"/>
</dbReference>
<dbReference type="InterPro" id="IPR001313">
    <property type="entry name" value="Pumilio_RNA-bd_rpt"/>
</dbReference>
<keyword evidence="5" id="KW-1185">Reference proteome</keyword>
<keyword evidence="1" id="KW-0677">Repeat</keyword>
<evidence type="ECO:0000313" key="4">
    <source>
        <dbReference type="EMBL" id="CDR96567.1"/>
    </source>
</evidence>
<dbReference type="AlphaFoldDB" id="A0A061D9A4"/>
<dbReference type="GO" id="GO:0030688">
    <property type="term" value="C:preribosome, small subunit precursor"/>
    <property type="evidence" value="ECO:0007669"/>
    <property type="project" value="TreeGrafter"/>
</dbReference>
<dbReference type="OMA" id="FIENPHF"/>
<dbReference type="SMART" id="SM00025">
    <property type="entry name" value="Pumilio"/>
    <property type="match status" value="5"/>
</dbReference>
<dbReference type="PROSITE" id="PS50302">
    <property type="entry name" value="PUM"/>
    <property type="match status" value="1"/>
</dbReference>
<dbReference type="GO" id="GO:0000480">
    <property type="term" value="P:endonucleolytic cleavage in 5'-ETS of tricistronic rRNA transcript (SSU-rRNA, 5.8S rRNA, LSU-rRNA)"/>
    <property type="evidence" value="ECO:0007669"/>
    <property type="project" value="TreeGrafter"/>
</dbReference>
<dbReference type="GO" id="GO:0030686">
    <property type="term" value="C:90S preribosome"/>
    <property type="evidence" value="ECO:0007669"/>
    <property type="project" value="TreeGrafter"/>
</dbReference>
<dbReference type="EMBL" id="LK391709">
    <property type="protein sequence ID" value="CDR96567.1"/>
    <property type="molecule type" value="Genomic_DNA"/>
</dbReference>
<evidence type="ECO:0000256" key="1">
    <source>
        <dbReference type="ARBA" id="ARBA00022737"/>
    </source>
</evidence>
<dbReference type="GO" id="GO:0000472">
    <property type="term" value="P:endonucleolytic cleavage to generate mature 5'-end of SSU-rRNA from (SSU-rRNA, 5.8S rRNA, LSU-rRNA)"/>
    <property type="evidence" value="ECO:0007669"/>
    <property type="project" value="TreeGrafter"/>
</dbReference>
<feature type="compositionally biased region" description="Basic residues" evidence="3">
    <location>
        <begin position="355"/>
        <end position="365"/>
    </location>
</feature>
<dbReference type="GO" id="GO:0000447">
    <property type="term" value="P:endonucleolytic cleavage in ITS1 to separate SSU-rRNA from 5.8S rRNA and LSU-rRNA from tricistronic rRNA transcript (SSU-rRNA, 5.8S rRNA, LSU-rRNA)"/>
    <property type="evidence" value="ECO:0007669"/>
    <property type="project" value="TreeGrafter"/>
</dbReference>
<dbReference type="InterPro" id="IPR011989">
    <property type="entry name" value="ARM-like"/>
</dbReference>
<dbReference type="InterPro" id="IPR016024">
    <property type="entry name" value="ARM-type_fold"/>
</dbReference>
<dbReference type="Pfam" id="PF00806">
    <property type="entry name" value="PUF"/>
    <property type="match status" value="1"/>
</dbReference>
<evidence type="ECO:0000313" key="5">
    <source>
        <dbReference type="Proteomes" id="UP000033188"/>
    </source>
</evidence>
<sequence>MLSFVEAEMYLRSLREGIAKVQEDSTASEKYLLASNAFSQIQDHIPKLAAHQVLSRYVEKLIALLAHSLIEDPANELEEKRQLCESICLHLMMKGDVTTLSMDSFGSHVLQSALQCGTIFEHQGFSLSTPLQYFAAAVEDGCLFQMLHHPSGSHVLRSLIKAIACALDADAFQSSRKWRFARLERWADLFCLDLGGSLSTTQSSITVCVVLKMCQSRPGSNVSRLCNSVSEYCVTHCTESKAVSYAAQECLQLCSNEEFNRVFNILVATRAQELSEHAFGNYVVQSVICHRYFQQSHLERLLNSIDMGKLLLSSSASVVWRMCESAVTLGTCQALFVKKLMAALRISNYTVNDSKKKRAKEKKRKAKEELRSDGAASADAADDRGAQPVEETQSGDESGAHSFKGHLWLALTSCTRPEKNHIHLRAAGASILLHMLKFERKLIVNLLSDFKYFLRIAKSHGRIVDLATDRHYSRVLQLMLDRRQGLMTEKQVRRLFKYLKPHLFDIAMDINGAFVLSDLFQASPLQLRRALLTGLAPHSKEIIDRNKKFASIICLDAFCKSESAWTKHQTVAESVRTLFKDIINPGS</sequence>
<dbReference type="Proteomes" id="UP000033188">
    <property type="component" value="Chromosome 3"/>
</dbReference>
<proteinExistence type="predicted"/>
<reference evidence="5" key="1">
    <citation type="journal article" date="2014" name="Nucleic Acids Res.">
        <title>The evolutionary dynamics of variant antigen genes in Babesia reveal a history of genomic innovation underlying host-parasite interaction.</title>
        <authorList>
            <person name="Jackson A.P."/>
            <person name="Otto T.D."/>
            <person name="Darby A."/>
            <person name="Ramaprasad A."/>
            <person name="Xia D."/>
            <person name="Echaide I.E."/>
            <person name="Farber M."/>
            <person name="Gahlot S."/>
            <person name="Gamble J."/>
            <person name="Gupta D."/>
            <person name="Gupta Y."/>
            <person name="Jackson L."/>
            <person name="Malandrin L."/>
            <person name="Malas T.B."/>
            <person name="Moussa E."/>
            <person name="Nair M."/>
            <person name="Reid A.J."/>
            <person name="Sanders M."/>
            <person name="Sharma J."/>
            <person name="Tracey A."/>
            <person name="Quail M.A."/>
            <person name="Weir W."/>
            <person name="Wastling J.M."/>
            <person name="Hall N."/>
            <person name="Willadsen P."/>
            <person name="Lingelbach K."/>
            <person name="Shiels B."/>
            <person name="Tait A."/>
            <person name="Berriman M."/>
            <person name="Allred D.R."/>
            <person name="Pain A."/>
        </authorList>
    </citation>
    <scope>NUCLEOTIDE SEQUENCE [LARGE SCALE GENOMIC DNA]</scope>
    <source>
        <strain evidence="5">Bond</strain>
    </source>
</reference>
<evidence type="ECO:0000256" key="3">
    <source>
        <dbReference type="SAM" id="MobiDB-lite"/>
    </source>
</evidence>
<evidence type="ECO:0000256" key="2">
    <source>
        <dbReference type="PROSITE-ProRule" id="PRU00317"/>
    </source>
</evidence>
<dbReference type="Pfam" id="PF22493">
    <property type="entry name" value="PUF_NOP9"/>
    <property type="match status" value="1"/>
</dbReference>
<feature type="repeat" description="Pumilio" evidence="2">
    <location>
        <begin position="264"/>
        <end position="303"/>
    </location>
</feature>
<accession>A0A061D9A4</accession>
<dbReference type="GO" id="GO:0000056">
    <property type="term" value="P:ribosomal small subunit export from nucleus"/>
    <property type="evidence" value="ECO:0007669"/>
    <property type="project" value="TreeGrafter"/>
</dbReference>
<dbReference type="OrthoDB" id="668540at2759"/>
<protein>
    <submittedName>
        <fullName evidence="4">Pumilio-family RNA binding repeat domain containing protein, putative</fullName>
    </submittedName>
</protein>
<dbReference type="STRING" id="5866.A0A061D9A4"/>
<name>A0A061D9A4_BABBI</name>
<gene>
    <name evidence="4" type="ORF">BBBOND_0304700</name>
</gene>
<dbReference type="KEGG" id="bbig:BBBOND_0304700"/>